<dbReference type="PANTHER" id="PTHR33116:SF84">
    <property type="entry name" value="RNA-DIRECTED DNA POLYMERASE"/>
    <property type="match status" value="1"/>
</dbReference>
<evidence type="ECO:0000313" key="2">
    <source>
        <dbReference type="EMBL" id="GAV80303.1"/>
    </source>
</evidence>
<gene>
    <name evidence="2" type="ORF">CFOL_v3_23764</name>
</gene>
<dbReference type="Pfam" id="PF13966">
    <property type="entry name" value="zf-RVT"/>
    <property type="match status" value="1"/>
</dbReference>
<evidence type="ECO:0000313" key="3">
    <source>
        <dbReference type="Proteomes" id="UP000187406"/>
    </source>
</evidence>
<dbReference type="InterPro" id="IPR026960">
    <property type="entry name" value="RVT-Znf"/>
</dbReference>
<evidence type="ECO:0000259" key="1">
    <source>
        <dbReference type="Pfam" id="PF13966"/>
    </source>
</evidence>
<reference evidence="3" key="1">
    <citation type="submission" date="2016-04" db="EMBL/GenBank/DDBJ databases">
        <title>Cephalotus genome sequencing.</title>
        <authorList>
            <person name="Fukushima K."/>
            <person name="Hasebe M."/>
            <person name="Fang X."/>
        </authorList>
    </citation>
    <scope>NUCLEOTIDE SEQUENCE [LARGE SCALE GENOMIC DNA]</scope>
    <source>
        <strain evidence="3">cv. St1</strain>
    </source>
</reference>
<protein>
    <submittedName>
        <fullName evidence="2">Zf-RVT domain-containing protein</fullName>
    </submittedName>
</protein>
<dbReference type="EMBL" id="BDDD01002155">
    <property type="protein sequence ID" value="GAV80303.1"/>
    <property type="molecule type" value="Genomic_DNA"/>
</dbReference>
<feature type="non-terminal residue" evidence="2">
    <location>
        <position position="1"/>
    </location>
</feature>
<dbReference type="PANTHER" id="PTHR33116">
    <property type="entry name" value="REVERSE TRANSCRIPTASE ZINC-BINDING DOMAIN-CONTAINING PROTEIN-RELATED-RELATED"/>
    <property type="match status" value="1"/>
</dbReference>
<accession>A0A1Q3CJQ5</accession>
<feature type="domain" description="Reverse transcriptase zinc-binding" evidence="1">
    <location>
        <begin position="1"/>
        <end position="85"/>
    </location>
</feature>
<keyword evidence="3" id="KW-1185">Reference proteome</keyword>
<comment type="caution">
    <text evidence="2">The sequence shown here is derived from an EMBL/GenBank/DDBJ whole genome shotgun (WGS) entry which is preliminary data.</text>
</comment>
<dbReference type="InParanoid" id="A0A1Q3CJQ5"/>
<sequence>FSSSRAWNNIRTVSNHVTWHGVVWHPYRILKHDFSLWLAIHGALRTRDKLVAMGVLSSAVCVFHYGEPETHDHLFFQCPYSATVWKEILGLCHIVRPIVPWADEVEWMCTNATGNQFHQTLKKLALAASIYHLWIERNNSCFRNQFLPHQDIICRVRRDVSDKLALRNNAQRSNRHHNLCVRWGIPIAEMR</sequence>
<organism evidence="2 3">
    <name type="scientific">Cephalotus follicularis</name>
    <name type="common">Albany pitcher plant</name>
    <dbReference type="NCBI Taxonomy" id="3775"/>
    <lineage>
        <taxon>Eukaryota</taxon>
        <taxon>Viridiplantae</taxon>
        <taxon>Streptophyta</taxon>
        <taxon>Embryophyta</taxon>
        <taxon>Tracheophyta</taxon>
        <taxon>Spermatophyta</taxon>
        <taxon>Magnoliopsida</taxon>
        <taxon>eudicotyledons</taxon>
        <taxon>Gunneridae</taxon>
        <taxon>Pentapetalae</taxon>
        <taxon>rosids</taxon>
        <taxon>fabids</taxon>
        <taxon>Oxalidales</taxon>
        <taxon>Cephalotaceae</taxon>
        <taxon>Cephalotus</taxon>
    </lineage>
</organism>
<dbReference type="OrthoDB" id="1938430at2759"/>
<dbReference type="AlphaFoldDB" id="A0A1Q3CJQ5"/>
<name>A0A1Q3CJQ5_CEPFO</name>
<dbReference type="Proteomes" id="UP000187406">
    <property type="component" value="Unassembled WGS sequence"/>
</dbReference>
<proteinExistence type="predicted"/>